<dbReference type="GO" id="GO:0005886">
    <property type="term" value="C:plasma membrane"/>
    <property type="evidence" value="ECO:0007669"/>
    <property type="project" value="UniProtKB-SubCell"/>
</dbReference>
<protein>
    <submittedName>
        <fullName evidence="11">ABC-2 type transport system permease protein/lipopolysaccharide transport system permease protein</fullName>
    </submittedName>
</protein>
<evidence type="ECO:0000256" key="7">
    <source>
        <dbReference type="ARBA" id="ARBA00023047"/>
    </source>
</evidence>
<feature type="transmembrane region" description="Helical" evidence="9">
    <location>
        <begin position="46"/>
        <end position="63"/>
    </location>
</feature>
<dbReference type="RefSeq" id="WP_074975464.1">
    <property type="nucleotide sequence ID" value="NZ_FPBZ01000015.1"/>
</dbReference>
<evidence type="ECO:0000313" key="11">
    <source>
        <dbReference type="EMBL" id="SFU68825.1"/>
    </source>
</evidence>
<dbReference type="GO" id="GO:0140359">
    <property type="term" value="F:ABC-type transporter activity"/>
    <property type="evidence" value="ECO:0007669"/>
    <property type="project" value="InterPro"/>
</dbReference>
<dbReference type="PANTHER" id="PTHR30413:SF10">
    <property type="entry name" value="CAPSULE POLYSACCHARIDE EXPORT INNER-MEMBRANE PROTEIN CTRC"/>
    <property type="match status" value="1"/>
</dbReference>
<keyword evidence="7" id="KW-0762">Sugar transport</keyword>
<feature type="transmembrane region" description="Helical" evidence="9">
    <location>
        <begin position="121"/>
        <end position="142"/>
    </location>
</feature>
<comment type="similarity">
    <text evidence="2">Belongs to the ABC-2 integral membrane protein family.</text>
</comment>
<feature type="transmembrane region" description="Helical" evidence="9">
    <location>
        <begin position="75"/>
        <end position="100"/>
    </location>
</feature>
<dbReference type="GO" id="GO:0015774">
    <property type="term" value="P:polysaccharide transport"/>
    <property type="evidence" value="ECO:0007669"/>
    <property type="project" value="UniProtKB-KW"/>
</dbReference>
<organism evidence="11 12">
    <name type="scientific">Nitrosospira multiformis</name>
    <dbReference type="NCBI Taxonomy" id="1231"/>
    <lineage>
        <taxon>Bacteria</taxon>
        <taxon>Pseudomonadati</taxon>
        <taxon>Pseudomonadota</taxon>
        <taxon>Betaproteobacteria</taxon>
        <taxon>Nitrosomonadales</taxon>
        <taxon>Nitrosomonadaceae</taxon>
        <taxon>Nitrosospira</taxon>
    </lineage>
</organism>
<feature type="transmembrane region" description="Helical" evidence="9">
    <location>
        <begin position="235"/>
        <end position="256"/>
    </location>
</feature>
<gene>
    <name evidence="11" type="ORF">SAMN05216417_11546</name>
</gene>
<evidence type="ECO:0000256" key="5">
    <source>
        <dbReference type="ARBA" id="ARBA00022692"/>
    </source>
</evidence>
<evidence type="ECO:0000313" key="12">
    <source>
        <dbReference type="Proteomes" id="UP000182649"/>
    </source>
</evidence>
<keyword evidence="8 9" id="KW-0472">Membrane</keyword>
<dbReference type="InterPro" id="IPR013525">
    <property type="entry name" value="ABC2_TM"/>
</dbReference>
<keyword evidence="6 9" id="KW-1133">Transmembrane helix</keyword>
<evidence type="ECO:0000256" key="2">
    <source>
        <dbReference type="ARBA" id="ARBA00007783"/>
    </source>
</evidence>
<evidence type="ECO:0000256" key="9">
    <source>
        <dbReference type="SAM" id="Phobius"/>
    </source>
</evidence>
<dbReference type="EMBL" id="FPBZ01000015">
    <property type="protein sequence ID" value="SFU68825.1"/>
    <property type="molecule type" value="Genomic_DNA"/>
</dbReference>
<feature type="transmembrane region" description="Helical" evidence="9">
    <location>
        <begin position="188"/>
        <end position="205"/>
    </location>
</feature>
<keyword evidence="7" id="KW-0625">Polysaccharide transport</keyword>
<dbReference type="OrthoDB" id="9796017at2"/>
<dbReference type="Pfam" id="PF01061">
    <property type="entry name" value="ABC2_membrane"/>
    <property type="match status" value="1"/>
</dbReference>
<evidence type="ECO:0000259" key="10">
    <source>
        <dbReference type="Pfam" id="PF01061"/>
    </source>
</evidence>
<evidence type="ECO:0000256" key="6">
    <source>
        <dbReference type="ARBA" id="ARBA00022989"/>
    </source>
</evidence>
<accession>A0A1I7I769</accession>
<sequence length="267" mass="30342">MGIYRGLDKIYKQSDLFAALKAYDIWLFLAWLDIKLRYRRSKIGPLWITLSMAIFCLTLGVVYSKLLKTDISEYLPFLSVSFVIWGLISSLLIEFPNLYVDNAAYIKDIHINFYTVLFRVVARNAVVFGHNALIILGIYIYFDLWPGFTFLLAIPGLGLVLLNLVSIGVILSIFGARYRDVAQINQSLVQVLFFISPVLWFPRLVPQDSWILIANPFAYFLDLIRSPLLGSTPALASWGVAIGTLILLSIVAAFLYRTKSSRIPFWV</sequence>
<feature type="domain" description="ABC-2 type transporter transmembrane" evidence="10">
    <location>
        <begin position="28"/>
        <end position="227"/>
    </location>
</feature>
<dbReference type="Proteomes" id="UP000182649">
    <property type="component" value="Unassembled WGS sequence"/>
</dbReference>
<dbReference type="PANTHER" id="PTHR30413">
    <property type="entry name" value="INNER MEMBRANE TRANSPORT PERMEASE"/>
    <property type="match status" value="1"/>
</dbReference>
<feature type="transmembrane region" description="Helical" evidence="9">
    <location>
        <begin position="148"/>
        <end position="176"/>
    </location>
</feature>
<evidence type="ECO:0000256" key="8">
    <source>
        <dbReference type="ARBA" id="ARBA00023136"/>
    </source>
</evidence>
<name>A0A1I7I769_9PROT</name>
<dbReference type="AlphaFoldDB" id="A0A1I7I769"/>
<dbReference type="GO" id="GO:0015920">
    <property type="term" value="P:lipopolysaccharide transport"/>
    <property type="evidence" value="ECO:0007669"/>
    <property type="project" value="TreeGrafter"/>
</dbReference>
<evidence type="ECO:0000256" key="3">
    <source>
        <dbReference type="ARBA" id="ARBA00022448"/>
    </source>
</evidence>
<comment type="subcellular location">
    <subcellularLocation>
        <location evidence="1">Cell membrane</location>
        <topology evidence="1">Multi-pass membrane protein</topology>
    </subcellularLocation>
</comment>
<keyword evidence="5 9" id="KW-0812">Transmembrane</keyword>
<evidence type="ECO:0000256" key="1">
    <source>
        <dbReference type="ARBA" id="ARBA00004651"/>
    </source>
</evidence>
<evidence type="ECO:0000256" key="4">
    <source>
        <dbReference type="ARBA" id="ARBA00022475"/>
    </source>
</evidence>
<proteinExistence type="inferred from homology"/>
<keyword evidence="4" id="KW-1003">Cell membrane</keyword>
<reference evidence="11 12" key="1">
    <citation type="submission" date="2016-10" db="EMBL/GenBank/DDBJ databases">
        <authorList>
            <person name="de Groot N.N."/>
        </authorList>
    </citation>
    <scope>NUCLEOTIDE SEQUENCE [LARGE SCALE GENOMIC DNA]</scope>
    <source>
        <strain evidence="11 12">Nl14</strain>
    </source>
</reference>
<keyword evidence="3" id="KW-0813">Transport</keyword>